<sequence length="107" mass="12706">MVRDKFKYWVEKSKGELENSLITTEFIKYKTLDESLIPDPSTGIIHESKNCFGQVIVWESGQMEYEVLNIRTEEMILWRYFEKVPDEPDFDNILAEYFFVLQSGLKP</sequence>
<dbReference type="RefSeq" id="WP_204822814.1">
    <property type="nucleotide sequence ID" value="NZ_JANHOF010000055.1"/>
</dbReference>
<comment type="caution">
    <text evidence="1">The sequence shown here is derived from an EMBL/GenBank/DDBJ whole genome shotgun (WGS) entry which is preliminary data.</text>
</comment>
<evidence type="ECO:0000313" key="2">
    <source>
        <dbReference type="Proteomes" id="UP001589818"/>
    </source>
</evidence>
<accession>A0ABV6JAV5</accession>
<reference evidence="1 2" key="1">
    <citation type="submission" date="2024-09" db="EMBL/GenBank/DDBJ databases">
        <authorList>
            <person name="Sun Q."/>
            <person name="Mori K."/>
        </authorList>
    </citation>
    <scope>NUCLEOTIDE SEQUENCE [LARGE SCALE GENOMIC DNA]</scope>
    <source>
        <strain evidence="1 2">CCM 4839</strain>
    </source>
</reference>
<dbReference type="Proteomes" id="UP001589818">
    <property type="component" value="Unassembled WGS sequence"/>
</dbReference>
<proteinExistence type="predicted"/>
<name>A0ABV6JAV5_9BACL</name>
<keyword evidence="2" id="KW-1185">Reference proteome</keyword>
<dbReference type="Pfam" id="PF24689">
    <property type="entry name" value="TriTu"/>
    <property type="match status" value="1"/>
</dbReference>
<organism evidence="1 2">
    <name type="scientific">Paenibacillus mendelii</name>
    <dbReference type="NCBI Taxonomy" id="206163"/>
    <lineage>
        <taxon>Bacteria</taxon>
        <taxon>Bacillati</taxon>
        <taxon>Bacillota</taxon>
        <taxon>Bacilli</taxon>
        <taxon>Bacillales</taxon>
        <taxon>Paenibacillaceae</taxon>
        <taxon>Paenibacillus</taxon>
    </lineage>
</organism>
<gene>
    <name evidence="1" type="ORF">ACFFJ8_16250</name>
</gene>
<evidence type="ECO:0000313" key="1">
    <source>
        <dbReference type="EMBL" id="MFC0392921.1"/>
    </source>
</evidence>
<dbReference type="InterPro" id="IPR057062">
    <property type="entry name" value="TriTu"/>
</dbReference>
<protein>
    <recommendedName>
        <fullName evidence="3">YopX protein domain-containing protein</fullName>
    </recommendedName>
</protein>
<dbReference type="EMBL" id="JBHLVF010000027">
    <property type="protein sequence ID" value="MFC0392921.1"/>
    <property type="molecule type" value="Genomic_DNA"/>
</dbReference>
<evidence type="ECO:0008006" key="3">
    <source>
        <dbReference type="Google" id="ProtNLM"/>
    </source>
</evidence>